<comment type="caution">
    <text evidence="1">The sequence shown here is derived from an EMBL/GenBank/DDBJ whole genome shotgun (WGS) entry which is preliminary data.</text>
</comment>
<keyword evidence="2" id="KW-1185">Reference proteome</keyword>
<sequence length="176" mass="20001">MRRVLVILSRLNYGVVQGLGRQRRRIQIVRLAGPNHYVPLVTWRRQVVNFRVAPLEYKIYVGARQFLVGAWRIEIDAHGRLAILQQHWLSEVFVDGPAVRIGAFVTVVNSFGRGCVHFEIVVDVGGLDEAEDGDEDEESSEMVGEDGDAYNNFFVGYKSSLIIQRLLSDQQINFKI</sequence>
<dbReference type="Proteomes" id="UP000276133">
    <property type="component" value="Unassembled WGS sequence"/>
</dbReference>
<reference evidence="1 2" key="1">
    <citation type="journal article" date="2018" name="Sci. Rep.">
        <title>Genomic signatures of local adaptation to the degree of environmental predictability in rotifers.</title>
        <authorList>
            <person name="Franch-Gras L."/>
            <person name="Hahn C."/>
            <person name="Garcia-Roger E.M."/>
            <person name="Carmona M.J."/>
            <person name="Serra M."/>
            <person name="Gomez A."/>
        </authorList>
    </citation>
    <scope>NUCLEOTIDE SEQUENCE [LARGE SCALE GENOMIC DNA]</scope>
    <source>
        <strain evidence="1">HYR1</strain>
    </source>
</reference>
<evidence type="ECO:0000313" key="1">
    <source>
        <dbReference type="EMBL" id="RNA40153.1"/>
    </source>
</evidence>
<dbReference type="EMBL" id="REGN01000668">
    <property type="protein sequence ID" value="RNA40153.1"/>
    <property type="molecule type" value="Genomic_DNA"/>
</dbReference>
<dbReference type="AlphaFoldDB" id="A0A3M7SWJ7"/>
<gene>
    <name evidence="1" type="ORF">BpHYR1_052389</name>
</gene>
<organism evidence="1 2">
    <name type="scientific">Brachionus plicatilis</name>
    <name type="common">Marine rotifer</name>
    <name type="synonym">Brachionus muelleri</name>
    <dbReference type="NCBI Taxonomy" id="10195"/>
    <lineage>
        <taxon>Eukaryota</taxon>
        <taxon>Metazoa</taxon>
        <taxon>Spiralia</taxon>
        <taxon>Gnathifera</taxon>
        <taxon>Rotifera</taxon>
        <taxon>Eurotatoria</taxon>
        <taxon>Monogononta</taxon>
        <taxon>Pseudotrocha</taxon>
        <taxon>Ploima</taxon>
        <taxon>Brachionidae</taxon>
        <taxon>Brachionus</taxon>
    </lineage>
</organism>
<protein>
    <submittedName>
        <fullName evidence="1">Uncharacterized protein</fullName>
    </submittedName>
</protein>
<proteinExistence type="predicted"/>
<evidence type="ECO:0000313" key="2">
    <source>
        <dbReference type="Proteomes" id="UP000276133"/>
    </source>
</evidence>
<accession>A0A3M7SWJ7</accession>
<name>A0A3M7SWJ7_BRAPC</name>